<dbReference type="Pfam" id="PF13692">
    <property type="entry name" value="Glyco_trans_1_4"/>
    <property type="match status" value="1"/>
</dbReference>
<organism evidence="1 2">
    <name type="scientific">Actinomyces ruminicola</name>
    <dbReference type="NCBI Taxonomy" id="332524"/>
    <lineage>
        <taxon>Bacteria</taxon>
        <taxon>Bacillati</taxon>
        <taxon>Actinomycetota</taxon>
        <taxon>Actinomycetes</taxon>
        <taxon>Actinomycetales</taxon>
        <taxon>Actinomycetaceae</taxon>
        <taxon>Actinomyces</taxon>
    </lineage>
</organism>
<evidence type="ECO:0000313" key="2">
    <source>
        <dbReference type="Proteomes" id="UP000198541"/>
    </source>
</evidence>
<sequence length="551" mass="59224">MPRTATGITGIAARAAATPPGQAALASVTLARLRLAIRRGDAVGGAIETARRARFLADRGENAHAHRLLRRAHGILSGRRAAAVVAVEDAILAMNTGTRTATGAIPPHALTDLLAQADAAWADGRDAAAEELLDMAMRMMFHPSLHFAAVTSALTADPAVFLAPLRASSLWAAATAPLASRRHGPARKEGPERVLFIALKNWNFVSGIVEDYRADARCEVRTLDLLGMPATPTRRRLLHARLRLARGADPVGAGLLTGEFDEAATALAWADTIFVEWGNAAAVWASLVAPVLAPRARLLIRVHSYEASTVMPQLVNWAAVDQLVTVAPAIREILRASLHLPDALKVVTIPNRAQLQRFALPKEPSAARTLALVGWAALVKDPAWALETLDLLRRNDPAWHLLLIGPGFPSHLSAEERIYADAVTARLAALGDAVTITGRTEVVPQYLRRAGVIISASRREGTHEGFIEGVASGALPVCRNWPDVARWGGPAALFPADWVVDTPQEAAARILALADDADYRRRQQEHILRTNDWSHVRAHYDALFLGGDAAR</sequence>
<evidence type="ECO:0000313" key="1">
    <source>
        <dbReference type="EMBL" id="SDN23904.1"/>
    </source>
</evidence>
<dbReference type="Gene3D" id="3.40.50.2000">
    <property type="entry name" value="Glycogen Phosphorylase B"/>
    <property type="match status" value="1"/>
</dbReference>
<dbReference type="STRING" id="332524.SAMN04487766_10222"/>
<dbReference type="RefSeq" id="WP_092532457.1">
    <property type="nucleotide sequence ID" value="NZ_FNIM01000001.1"/>
</dbReference>
<dbReference type="Proteomes" id="UP000198541">
    <property type="component" value="Unassembled WGS sequence"/>
</dbReference>
<dbReference type="EMBL" id="FNIM01000001">
    <property type="protein sequence ID" value="SDN23904.1"/>
    <property type="molecule type" value="Genomic_DNA"/>
</dbReference>
<name>A0A1G9ZRV9_9ACTO</name>
<dbReference type="SUPFAM" id="SSF53756">
    <property type="entry name" value="UDP-Glycosyltransferase/glycogen phosphorylase"/>
    <property type="match status" value="1"/>
</dbReference>
<dbReference type="GO" id="GO:0016740">
    <property type="term" value="F:transferase activity"/>
    <property type="evidence" value="ECO:0007669"/>
    <property type="project" value="UniProtKB-KW"/>
</dbReference>
<dbReference type="AlphaFoldDB" id="A0A1G9ZRV9"/>
<gene>
    <name evidence="1" type="ORF">SAMN05216355_101366</name>
</gene>
<protein>
    <submittedName>
        <fullName evidence="1">Glycosyl transferases group 1</fullName>
    </submittedName>
</protein>
<accession>A0A1G9ZRV9</accession>
<keyword evidence="2" id="KW-1185">Reference proteome</keyword>
<proteinExistence type="predicted"/>
<reference evidence="2" key="1">
    <citation type="submission" date="2016-10" db="EMBL/GenBank/DDBJ databases">
        <authorList>
            <person name="Varghese N."/>
            <person name="Submissions S."/>
        </authorList>
    </citation>
    <scope>NUCLEOTIDE SEQUENCE [LARGE SCALE GENOMIC DNA]</scope>
    <source>
        <strain evidence="2">DSM 27982</strain>
    </source>
</reference>
<keyword evidence="1" id="KW-0808">Transferase</keyword>